<protein>
    <submittedName>
        <fullName evidence="1">34721_t:CDS:1</fullName>
    </submittedName>
</protein>
<gene>
    <name evidence="1" type="ORF">GMARGA_LOCUS14703</name>
</gene>
<reference evidence="1 2" key="1">
    <citation type="submission" date="2021-06" db="EMBL/GenBank/DDBJ databases">
        <authorList>
            <person name="Kallberg Y."/>
            <person name="Tangrot J."/>
            <person name="Rosling A."/>
        </authorList>
    </citation>
    <scope>NUCLEOTIDE SEQUENCE [LARGE SCALE GENOMIC DNA]</scope>
    <source>
        <strain evidence="1 2">120-4 pot B 10/14</strain>
    </source>
</reference>
<evidence type="ECO:0000313" key="2">
    <source>
        <dbReference type="Proteomes" id="UP000789901"/>
    </source>
</evidence>
<proteinExistence type="predicted"/>
<dbReference type="EMBL" id="CAJVQB010009853">
    <property type="protein sequence ID" value="CAG8734352.1"/>
    <property type="molecule type" value="Genomic_DNA"/>
</dbReference>
<name>A0ABN7V5X1_GIGMA</name>
<sequence length="78" mass="9184">MVSTSLDIILYATLENFVSNKERKDFLLPITSFCIIVTLSIKDHSEGKKFDFNFHNYDMYMQLQFKRYLSNVESDSAM</sequence>
<evidence type="ECO:0000313" key="1">
    <source>
        <dbReference type="EMBL" id="CAG8734352.1"/>
    </source>
</evidence>
<keyword evidence="2" id="KW-1185">Reference proteome</keyword>
<organism evidence="1 2">
    <name type="scientific">Gigaspora margarita</name>
    <dbReference type="NCBI Taxonomy" id="4874"/>
    <lineage>
        <taxon>Eukaryota</taxon>
        <taxon>Fungi</taxon>
        <taxon>Fungi incertae sedis</taxon>
        <taxon>Mucoromycota</taxon>
        <taxon>Glomeromycotina</taxon>
        <taxon>Glomeromycetes</taxon>
        <taxon>Diversisporales</taxon>
        <taxon>Gigasporaceae</taxon>
        <taxon>Gigaspora</taxon>
    </lineage>
</organism>
<accession>A0ABN7V5X1</accession>
<comment type="caution">
    <text evidence="1">The sequence shown here is derived from an EMBL/GenBank/DDBJ whole genome shotgun (WGS) entry which is preliminary data.</text>
</comment>
<dbReference type="Proteomes" id="UP000789901">
    <property type="component" value="Unassembled WGS sequence"/>
</dbReference>